<evidence type="ECO:0000313" key="3">
    <source>
        <dbReference type="Proteomes" id="UP001373159"/>
    </source>
</evidence>
<evidence type="ECO:0000256" key="1">
    <source>
        <dbReference type="SAM" id="MobiDB-lite"/>
    </source>
</evidence>
<dbReference type="RefSeq" id="WP_340486130.1">
    <property type="nucleotide sequence ID" value="NZ_JBANDZ010000001.1"/>
</dbReference>
<keyword evidence="3" id="KW-1185">Reference proteome</keyword>
<keyword evidence="2" id="KW-0378">Hydrolase</keyword>
<keyword evidence="2" id="KW-0547">Nucleotide-binding</keyword>
<keyword evidence="2" id="KW-0347">Helicase</keyword>
<comment type="caution">
    <text evidence="2">The sequence shown here is derived from an EMBL/GenBank/DDBJ whole genome shotgun (WGS) entry which is preliminary data.</text>
</comment>
<keyword evidence="2" id="KW-0067">ATP-binding</keyword>
<reference evidence="2 3" key="1">
    <citation type="submission" date="2024-02" db="EMBL/GenBank/DDBJ databases">
        <title>Bifidobacterium honeyensis sp. nov., isolated from the comb honey.</title>
        <authorList>
            <person name="Liu W."/>
            <person name="Li Y."/>
        </authorList>
    </citation>
    <scope>NUCLEOTIDE SEQUENCE [LARGE SCALE GENOMIC DNA]</scope>
    <source>
        <strain evidence="2 3">IMAU50988</strain>
    </source>
</reference>
<organism evidence="2 3">
    <name type="scientific">Bifidobacterium favimelis</name>
    <dbReference type="NCBI Taxonomy" id="3122979"/>
    <lineage>
        <taxon>Bacteria</taxon>
        <taxon>Bacillati</taxon>
        <taxon>Actinomycetota</taxon>
        <taxon>Actinomycetes</taxon>
        <taxon>Bifidobacteriales</taxon>
        <taxon>Bifidobacteriaceae</taxon>
        <taxon>Bifidobacterium</taxon>
    </lineage>
</organism>
<evidence type="ECO:0000313" key="2">
    <source>
        <dbReference type="EMBL" id="MEK0306153.1"/>
    </source>
</evidence>
<proteinExistence type="predicted"/>
<protein>
    <submittedName>
        <fullName evidence="2">Helicase</fullName>
    </submittedName>
</protein>
<sequence length="1245" mass="136119">MNETADDASRQDQGKVMTTDQEQADGRTVQEAPSTVDGAQGTHSQSQVSVPPLDRIRAWRQEYQTQAGVTPLENMSQLAARMDLTHAHPSGIAQLFASGQVHLDALFRDNGMLRAAHRRLERVLDDQAAKQRTSGCAQLSLVVGVASWHGNSMPVLLYPIQIDEGEGGAFRSSIRFTGKVELNSAFIAVMRERGIMLDPEQLFNASHYGGGTPETSTLFKDISDIITPHIGDFTIERKIVVGCFVEPSAQILAESQTILDRLERGSTGNDLLDAMAGDDQAAVRLAGGQVPEYSPFDADPHSEFEVGDVSNEVRYAAQLAAAGHSVLIDEQEGCDSVGDALAVVSRCVAAGRTVLYVPGVVEQERRFRHRLKACGMDGMSLDLTKGGYDQEIDDRLIHAVSSKPGNARDRFNQVADELVGVRSRLTRYLGDLHGVDGQWGVSAYQTIQNLAQIANLPTHPATRVRLSAATAHALQEGMEGWGDKLEQAARLGEFSISPGDTPWYGASLFSDSEASDAYSRVVRLLERLLPATREQVKSTVETCGFPVPATARDWGRQVVVLKNLRRVLDVFQPTIFERDIPSMIEATKPKAVRKAEGTSLGFWERRRLVKEAKSLIRVGAQVPDLHDALIVVSKQAEQWRAFVPHGGWPVLPNKLDDIIDTQEALMRDMTSLDTVLATTPSGGDLEVMDFNEVEKRLKTLFDDRTALESLPARCRLEREFKGVGLQEFIQDLGNRHVVENGVRGELSLAWWTTVFDDIMHSSRIISNQDGSALSSASDRFCQVDSQHVETVGPMVGQEVEKRLSDHLFAHTQEANQLHTSLASHTMTSLNEIRQAHPGIMAAAIPILMATPATLASRTEPGLLADTAIIDAGAHMPSIQILTIAARARRAVVIGHRRTMTSDGLIRLSDLLVQVKAPARPLRRSNRLAGFLSENGYGSVPTRVINEKAAGSVTYTRVDGTGVPVLSTGLVESSQQEIEAVVTVIRKRAASFTIVPASYMLTVITLSPIHRARLGAELKSCASKDRNFGAFLRHVRIIGIDEVCGARATDAILTLGFAKTAHGRLLQQFGELEGEGGRGMLLDALALPERNLDIISTFGSADLEDSRLHQPGPRLLKEMLVWAEHVGAEVVTPGPGSHANVLFDDLANRLRARGLDAAVDYGYAEGDRIPMVVGLHGKPYALAILTDDSRFMHTQSTRLRHRFIAEDLRNLGWSVMTVWSVSAFVNPDKETDRIVARLADMYGQTR</sequence>
<gene>
    <name evidence="2" type="ORF">V8P97_01500</name>
</gene>
<dbReference type="EMBL" id="JBANBB010000001">
    <property type="protein sequence ID" value="MEK0306153.1"/>
    <property type="molecule type" value="Genomic_DNA"/>
</dbReference>
<accession>A0ABU8ZMU4</accession>
<dbReference type="GO" id="GO:0004386">
    <property type="term" value="F:helicase activity"/>
    <property type="evidence" value="ECO:0007669"/>
    <property type="project" value="UniProtKB-KW"/>
</dbReference>
<name>A0ABU8ZMU4_9BIFI</name>
<dbReference type="Proteomes" id="UP001373159">
    <property type="component" value="Unassembled WGS sequence"/>
</dbReference>
<feature type="region of interest" description="Disordered" evidence="1">
    <location>
        <begin position="1"/>
        <end position="50"/>
    </location>
</feature>